<evidence type="ECO:0000313" key="2">
    <source>
        <dbReference type="Proteomes" id="UP001152888"/>
    </source>
</evidence>
<organism evidence="1 2">
    <name type="scientific">Acanthoscelides obtectus</name>
    <name type="common">Bean weevil</name>
    <name type="synonym">Bruchus obtectus</name>
    <dbReference type="NCBI Taxonomy" id="200917"/>
    <lineage>
        <taxon>Eukaryota</taxon>
        <taxon>Metazoa</taxon>
        <taxon>Ecdysozoa</taxon>
        <taxon>Arthropoda</taxon>
        <taxon>Hexapoda</taxon>
        <taxon>Insecta</taxon>
        <taxon>Pterygota</taxon>
        <taxon>Neoptera</taxon>
        <taxon>Endopterygota</taxon>
        <taxon>Coleoptera</taxon>
        <taxon>Polyphaga</taxon>
        <taxon>Cucujiformia</taxon>
        <taxon>Chrysomeloidea</taxon>
        <taxon>Chrysomelidae</taxon>
        <taxon>Bruchinae</taxon>
        <taxon>Bruchini</taxon>
        <taxon>Acanthoscelides</taxon>
    </lineage>
</organism>
<dbReference type="EMBL" id="CAKOFQ010006810">
    <property type="protein sequence ID" value="CAH1973509.1"/>
    <property type="molecule type" value="Genomic_DNA"/>
</dbReference>
<comment type="caution">
    <text evidence="1">The sequence shown here is derived from an EMBL/GenBank/DDBJ whole genome shotgun (WGS) entry which is preliminary data.</text>
</comment>
<dbReference type="AlphaFoldDB" id="A0A9P0P8V5"/>
<protein>
    <submittedName>
        <fullName evidence="1">Uncharacterized protein</fullName>
    </submittedName>
</protein>
<sequence length="39" mass="4516">MTVSEVAIATYGTDPETNAYYSRLPIFNWHFLDCKINMC</sequence>
<dbReference type="Proteomes" id="UP001152888">
    <property type="component" value="Unassembled WGS sequence"/>
</dbReference>
<evidence type="ECO:0000313" key="1">
    <source>
        <dbReference type="EMBL" id="CAH1973509.1"/>
    </source>
</evidence>
<gene>
    <name evidence="1" type="ORF">ACAOBT_LOCUS10588</name>
</gene>
<keyword evidence="2" id="KW-1185">Reference proteome</keyword>
<reference evidence="1" key="1">
    <citation type="submission" date="2022-03" db="EMBL/GenBank/DDBJ databases">
        <authorList>
            <person name="Sayadi A."/>
        </authorList>
    </citation>
    <scope>NUCLEOTIDE SEQUENCE</scope>
</reference>
<accession>A0A9P0P8V5</accession>
<proteinExistence type="predicted"/>
<name>A0A9P0P8V5_ACAOB</name>